<protein>
    <submittedName>
        <fullName evidence="2">Lysophospholipid acyltransferase family protein</fullName>
    </submittedName>
</protein>
<dbReference type="InterPro" id="IPR007172">
    <property type="entry name" value="DUF374"/>
</dbReference>
<reference evidence="2 3" key="1">
    <citation type="journal article" date="2019" name="Int. J. Syst. Evol. Microbiol.">
        <title>The Global Catalogue of Microorganisms (GCM) 10K type strain sequencing project: providing services to taxonomists for standard genome sequencing and annotation.</title>
        <authorList>
            <consortium name="The Broad Institute Genomics Platform"/>
            <consortium name="The Broad Institute Genome Sequencing Center for Infectious Disease"/>
            <person name="Wu L."/>
            <person name="Ma J."/>
        </authorList>
    </citation>
    <scope>NUCLEOTIDE SEQUENCE [LARGE SCALE GENOMIC DNA]</scope>
    <source>
        <strain evidence="2 3">JCM 12928</strain>
    </source>
</reference>
<dbReference type="Proteomes" id="UP001501352">
    <property type="component" value="Unassembled WGS sequence"/>
</dbReference>
<proteinExistence type="predicted"/>
<evidence type="ECO:0000313" key="2">
    <source>
        <dbReference type="EMBL" id="GAA0627961.1"/>
    </source>
</evidence>
<gene>
    <name evidence="2" type="ORF">GCM10009422_26320</name>
</gene>
<dbReference type="GO" id="GO:0016746">
    <property type="term" value="F:acyltransferase activity"/>
    <property type="evidence" value="ECO:0007669"/>
    <property type="project" value="UniProtKB-KW"/>
</dbReference>
<keyword evidence="3" id="KW-1185">Reference proteome</keyword>
<name>A0ABN1H3G5_9CAUL</name>
<evidence type="ECO:0000259" key="1">
    <source>
        <dbReference type="Pfam" id="PF04028"/>
    </source>
</evidence>
<comment type="caution">
    <text evidence="2">The sequence shown here is derived from an EMBL/GenBank/DDBJ whole genome shotgun (WGS) entry which is preliminary data.</text>
</comment>
<dbReference type="CDD" id="cd07983">
    <property type="entry name" value="LPLAT_DUF374-like"/>
    <property type="match status" value="1"/>
</dbReference>
<dbReference type="EMBL" id="BAAAGA010000006">
    <property type="protein sequence ID" value="GAA0627961.1"/>
    <property type="molecule type" value="Genomic_DNA"/>
</dbReference>
<evidence type="ECO:0000313" key="3">
    <source>
        <dbReference type="Proteomes" id="UP001501352"/>
    </source>
</evidence>
<keyword evidence="2" id="KW-0012">Acyltransferase</keyword>
<feature type="domain" description="DUF374" evidence="1">
    <location>
        <begin position="68"/>
        <end position="140"/>
    </location>
</feature>
<keyword evidence="2" id="KW-0808">Transferase</keyword>
<accession>A0ABN1H3G5</accession>
<organism evidence="2 3">
    <name type="scientific">Brevundimonas kwangchunensis</name>
    <dbReference type="NCBI Taxonomy" id="322163"/>
    <lineage>
        <taxon>Bacteria</taxon>
        <taxon>Pseudomonadati</taxon>
        <taxon>Pseudomonadota</taxon>
        <taxon>Alphaproteobacteria</taxon>
        <taxon>Caulobacterales</taxon>
        <taxon>Caulobacteraceae</taxon>
        <taxon>Brevundimonas</taxon>
    </lineage>
</organism>
<sequence length="229" mass="24414">MRPLRNPVIQGLLSWTLAQWMQFCFATIRWTRENQPAAEAVWAKGGGVVCAFWHSRIALAPACWPLDRATPAKALISLSADGEFIARAVARQGFPAVRGSSANKDKAEKAKGGTQALRDGLKQLKVGALAITPDGPRGPARQMAEGLPVLAKLSGAPTLFIGLSCKPAIRLNSWDKAVLPLPFGKGAIVWDIADYPEGAELAEVVADWTARLNAVEARADVITGLEPTA</sequence>
<dbReference type="RefSeq" id="WP_343794443.1">
    <property type="nucleotide sequence ID" value="NZ_BAAAGA010000006.1"/>
</dbReference>
<dbReference type="Pfam" id="PF04028">
    <property type="entry name" value="DUF374"/>
    <property type="match status" value="1"/>
</dbReference>